<dbReference type="AlphaFoldDB" id="M1P964"/>
<dbReference type="STRING" id="1167006.UWK_03462"/>
<protein>
    <submittedName>
        <fullName evidence="12">Outer membrane cobalamin receptor protein</fullName>
    </submittedName>
</protein>
<dbReference type="PROSITE" id="PS52016">
    <property type="entry name" value="TONB_DEPENDENT_REC_3"/>
    <property type="match status" value="1"/>
</dbReference>
<dbReference type="Proteomes" id="UP000011721">
    <property type="component" value="Chromosome"/>
</dbReference>
<keyword evidence="2 8" id="KW-0813">Transport</keyword>
<reference evidence="13" key="1">
    <citation type="journal article" date="2013" name="Stand. Genomic Sci.">
        <title>Complete genome sequence of Desulfocapsa sulfexigens, a marine deltaproteobacterium specialized in disproportionating inorganic sulfur compounds.</title>
        <authorList>
            <person name="Finster K.W."/>
            <person name="Kjeldsen K.U."/>
            <person name="Kube M."/>
            <person name="Reinhardt R."/>
            <person name="Mussmann M."/>
            <person name="Amann R."/>
            <person name="Schreiber L."/>
        </authorList>
    </citation>
    <scope>NUCLEOTIDE SEQUENCE [LARGE SCALE GENOMIC DNA]</scope>
    <source>
        <strain evidence="13">DSM 10523 / SB164P1</strain>
    </source>
</reference>
<evidence type="ECO:0000313" key="13">
    <source>
        <dbReference type="Proteomes" id="UP000011721"/>
    </source>
</evidence>
<dbReference type="PANTHER" id="PTHR30069:SF29">
    <property type="entry name" value="HEMOGLOBIN AND HEMOGLOBIN-HAPTOGLOBIN-BINDING PROTEIN 1-RELATED"/>
    <property type="match status" value="1"/>
</dbReference>
<dbReference type="Pfam" id="PF14905">
    <property type="entry name" value="OMP_b-brl_3"/>
    <property type="match status" value="1"/>
</dbReference>
<evidence type="ECO:0000259" key="10">
    <source>
        <dbReference type="Pfam" id="PF07715"/>
    </source>
</evidence>
<dbReference type="GO" id="GO:0044718">
    <property type="term" value="P:siderophore transmembrane transport"/>
    <property type="evidence" value="ECO:0007669"/>
    <property type="project" value="TreeGrafter"/>
</dbReference>
<keyword evidence="5 9" id="KW-0732">Signal</keyword>
<evidence type="ECO:0000256" key="2">
    <source>
        <dbReference type="ARBA" id="ARBA00022448"/>
    </source>
</evidence>
<name>M1P964_DESSD</name>
<keyword evidence="4 8" id="KW-0812">Transmembrane</keyword>
<evidence type="ECO:0000256" key="6">
    <source>
        <dbReference type="ARBA" id="ARBA00023136"/>
    </source>
</evidence>
<evidence type="ECO:0000259" key="11">
    <source>
        <dbReference type="Pfam" id="PF14905"/>
    </source>
</evidence>
<dbReference type="GO" id="GO:0009279">
    <property type="term" value="C:cell outer membrane"/>
    <property type="evidence" value="ECO:0007669"/>
    <property type="project" value="UniProtKB-SubCell"/>
</dbReference>
<keyword evidence="7 8" id="KW-0998">Cell outer membrane</keyword>
<evidence type="ECO:0000256" key="8">
    <source>
        <dbReference type="PROSITE-ProRule" id="PRU01360"/>
    </source>
</evidence>
<evidence type="ECO:0000256" key="3">
    <source>
        <dbReference type="ARBA" id="ARBA00022452"/>
    </source>
</evidence>
<dbReference type="KEGG" id="dsf:UWK_03462"/>
<dbReference type="Gene3D" id="2.170.130.10">
    <property type="entry name" value="TonB-dependent receptor, plug domain"/>
    <property type="match status" value="1"/>
</dbReference>
<keyword evidence="13" id="KW-1185">Reference proteome</keyword>
<feature type="signal peptide" evidence="9">
    <location>
        <begin position="1"/>
        <end position="31"/>
    </location>
</feature>
<dbReference type="PANTHER" id="PTHR30069">
    <property type="entry name" value="TONB-DEPENDENT OUTER MEMBRANE RECEPTOR"/>
    <property type="match status" value="1"/>
</dbReference>
<sequence>MFKAVSSLERRKSTAAVFSLYLLLSATPSFARISEDFGEADELLLFQDMTLVVSASRQKQPENLLSVPVSVVTADDLHYGGQSSIEETLRYAPGVDVVRMDRNRYGIGIHGLEGMFSDRTMTLVDGMPADSPAFGGPEFSSLPIMVEDIERIEIVRGSGGAAWGANALSGVINIITKDPETVPGLFLSSTVSQFGDGSSQVRYADVSGKWQWLLSAGYEDLNSSSDVLDLSVNEGGDDFKRRTLARGELIYTTESELEITFGAGMTGTDQGAFETAGISDAGANELITANGYLKAEKVFSSTMEGYFRWAGRYQDMDRPSYGAAEYQVLENDFEAQINMTGLASHSIAFGGNFRNTDISTLPLVPNVFTLAEEDVSERWFGLFASDRYQYSKQLFFEAQLRGDYFSEGETDWSGRLSSIYGIDSLMDHVVRISAAKSYRQPVGFIRNAIFYNDPRKEDYDFQFSVDPDMQSEQAWSLEGGYHWNIKDTIKFKTDLYYMWYKDLIGGRAEYGVNTQGLPTYHLYVDNTGDAEGYGVEIELDYESGPLQWSIWYAFNEFETEFWHQSIRSFLPARNKVGINLRWKIDSNWTFNGQYAYSDPVDEDVSDYSIESSNHLDLTISRGFMEKKGELMFGVMDLLKKEYDPVVGLDQTSSHPIPGRMFFCRLQFVF</sequence>
<dbReference type="Pfam" id="PF07715">
    <property type="entry name" value="Plug"/>
    <property type="match status" value="1"/>
</dbReference>
<dbReference type="InterPro" id="IPR039426">
    <property type="entry name" value="TonB-dep_rcpt-like"/>
</dbReference>
<accession>M1P964</accession>
<dbReference type="EMBL" id="CP003985">
    <property type="protein sequence ID" value="AGF79978.1"/>
    <property type="molecule type" value="Genomic_DNA"/>
</dbReference>
<evidence type="ECO:0000256" key="4">
    <source>
        <dbReference type="ARBA" id="ARBA00022692"/>
    </source>
</evidence>
<dbReference type="InterPro" id="IPR037066">
    <property type="entry name" value="Plug_dom_sf"/>
</dbReference>
<comment type="similarity">
    <text evidence="8">Belongs to the TonB-dependent receptor family.</text>
</comment>
<evidence type="ECO:0000256" key="9">
    <source>
        <dbReference type="SAM" id="SignalP"/>
    </source>
</evidence>
<dbReference type="GO" id="GO:0015344">
    <property type="term" value="F:siderophore uptake transmembrane transporter activity"/>
    <property type="evidence" value="ECO:0007669"/>
    <property type="project" value="TreeGrafter"/>
</dbReference>
<feature type="domain" description="TonB-dependent receptor plug" evidence="10">
    <location>
        <begin position="67"/>
        <end position="171"/>
    </location>
</feature>
<gene>
    <name evidence="12" type="ordered locus">UWK_03462</name>
</gene>
<evidence type="ECO:0000256" key="5">
    <source>
        <dbReference type="ARBA" id="ARBA00022729"/>
    </source>
</evidence>
<dbReference type="InterPro" id="IPR041700">
    <property type="entry name" value="OMP_b-brl_3"/>
</dbReference>
<evidence type="ECO:0000256" key="7">
    <source>
        <dbReference type="ARBA" id="ARBA00023237"/>
    </source>
</evidence>
<dbReference type="SUPFAM" id="SSF56935">
    <property type="entry name" value="Porins"/>
    <property type="match status" value="1"/>
</dbReference>
<feature type="domain" description="Outer membrane protein beta-barrel" evidence="11">
    <location>
        <begin position="463"/>
        <end position="641"/>
    </location>
</feature>
<keyword evidence="3 8" id="KW-1134">Transmembrane beta strand</keyword>
<evidence type="ECO:0000256" key="1">
    <source>
        <dbReference type="ARBA" id="ARBA00004571"/>
    </source>
</evidence>
<dbReference type="eggNOG" id="COG4206">
    <property type="taxonomic scope" value="Bacteria"/>
</dbReference>
<dbReference type="InterPro" id="IPR036942">
    <property type="entry name" value="Beta-barrel_TonB_sf"/>
</dbReference>
<keyword evidence="12" id="KW-0675">Receptor</keyword>
<evidence type="ECO:0000313" key="12">
    <source>
        <dbReference type="EMBL" id="AGF79978.1"/>
    </source>
</evidence>
<feature type="chain" id="PRO_5004016698" evidence="9">
    <location>
        <begin position="32"/>
        <end position="669"/>
    </location>
</feature>
<dbReference type="Gene3D" id="2.40.170.20">
    <property type="entry name" value="TonB-dependent receptor, beta-barrel domain"/>
    <property type="match status" value="1"/>
</dbReference>
<proteinExistence type="inferred from homology"/>
<dbReference type="HOGENOM" id="CLU_008287_16_0_7"/>
<comment type="subcellular location">
    <subcellularLocation>
        <location evidence="1 8">Cell outer membrane</location>
        <topology evidence="1 8">Multi-pass membrane protein</topology>
    </subcellularLocation>
</comment>
<keyword evidence="6 8" id="KW-0472">Membrane</keyword>
<organism evidence="12 13">
    <name type="scientific">Desulfocapsa sulfexigens (strain DSM 10523 / SB164P1)</name>
    <dbReference type="NCBI Taxonomy" id="1167006"/>
    <lineage>
        <taxon>Bacteria</taxon>
        <taxon>Pseudomonadati</taxon>
        <taxon>Thermodesulfobacteriota</taxon>
        <taxon>Desulfobulbia</taxon>
        <taxon>Desulfobulbales</taxon>
        <taxon>Desulfocapsaceae</taxon>
        <taxon>Desulfocapsa</taxon>
    </lineage>
</organism>
<dbReference type="InterPro" id="IPR012910">
    <property type="entry name" value="Plug_dom"/>
</dbReference>